<dbReference type="SUPFAM" id="SSF55874">
    <property type="entry name" value="ATPase domain of HSP90 chaperone/DNA topoisomerase II/histidine kinase"/>
    <property type="match status" value="1"/>
</dbReference>
<feature type="domain" description="PAC" evidence="17">
    <location>
        <begin position="264"/>
        <end position="316"/>
    </location>
</feature>
<dbReference type="RefSeq" id="WP_188640937.1">
    <property type="nucleotide sequence ID" value="NZ_BMID01000001.1"/>
</dbReference>
<name>A0ABQ1F301_9SPHN</name>
<dbReference type="Pfam" id="PF01590">
    <property type="entry name" value="GAF"/>
    <property type="match status" value="1"/>
</dbReference>
<evidence type="ECO:0000256" key="1">
    <source>
        <dbReference type="ARBA" id="ARBA00000085"/>
    </source>
</evidence>
<dbReference type="SMART" id="SM00065">
    <property type="entry name" value="GAF"/>
    <property type="match status" value="1"/>
</dbReference>
<proteinExistence type="predicted"/>
<evidence type="ECO:0000256" key="14">
    <source>
        <dbReference type="ARBA" id="ARBA00023026"/>
    </source>
</evidence>
<evidence type="ECO:0000256" key="12">
    <source>
        <dbReference type="ARBA" id="ARBA00022840"/>
    </source>
</evidence>
<dbReference type="InterPro" id="IPR000014">
    <property type="entry name" value="PAS"/>
</dbReference>
<evidence type="ECO:0000256" key="10">
    <source>
        <dbReference type="ARBA" id="ARBA00022741"/>
    </source>
</evidence>
<dbReference type="InterPro" id="IPR035965">
    <property type="entry name" value="PAS-like_dom_sf"/>
</dbReference>
<evidence type="ECO:0000256" key="11">
    <source>
        <dbReference type="ARBA" id="ARBA00022777"/>
    </source>
</evidence>
<keyword evidence="4" id="KW-0597">Phosphoprotein</keyword>
<keyword evidence="7" id="KW-0288">FMN</keyword>
<dbReference type="Pfam" id="PF08447">
    <property type="entry name" value="PAS_3"/>
    <property type="match status" value="1"/>
</dbReference>
<keyword evidence="12" id="KW-0067">ATP-binding</keyword>
<dbReference type="NCBIfam" id="TIGR00229">
    <property type="entry name" value="sensory_box"/>
    <property type="match status" value="1"/>
</dbReference>
<evidence type="ECO:0000256" key="2">
    <source>
        <dbReference type="ARBA" id="ARBA00012438"/>
    </source>
</evidence>
<dbReference type="PANTHER" id="PTHR41523">
    <property type="entry name" value="TWO-COMPONENT SYSTEM SENSOR PROTEIN"/>
    <property type="match status" value="1"/>
</dbReference>
<dbReference type="InterPro" id="IPR000700">
    <property type="entry name" value="PAS-assoc_C"/>
</dbReference>
<dbReference type="Gene3D" id="3.30.565.10">
    <property type="entry name" value="Histidine kinase-like ATPase, C-terminal domain"/>
    <property type="match status" value="1"/>
</dbReference>
<organism evidence="18 19">
    <name type="scientific">Blastomonas marina</name>
    <dbReference type="NCBI Taxonomy" id="1867408"/>
    <lineage>
        <taxon>Bacteria</taxon>
        <taxon>Pseudomonadati</taxon>
        <taxon>Pseudomonadota</taxon>
        <taxon>Alphaproteobacteria</taxon>
        <taxon>Sphingomonadales</taxon>
        <taxon>Sphingomonadaceae</taxon>
        <taxon>Blastomonas</taxon>
    </lineage>
</organism>
<evidence type="ECO:0000256" key="3">
    <source>
        <dbReference type="ARBA" id="ARBA00022543"/>
    </source>
</evidence>
<dbReference type="EC" id="2.7.13.3" evidence="2"/>
<keyword evidence="5" id="KW-0716">Sensory transduction</keyword>
<keyword evidence="8" id="KW-0808">Transferase</keyword>
<dbReference type="SMART" id="SM00086">
    <property type="entry name" value="PAC"/>
    <property type="match status" value="1"/>
</dbReference>
<dbReference type="CDD" id="cd00130">
    <property type="entry name" value="PAS"/>
    <property type="match status" value="1"/>
</dbReference>
<dbReference type="InterPro" id="IPR029016">
    <property type="entry name" value="GAF-like_dom_sf"/>
</dbReference>
<dbReference type="InterPro" id="IPR036890">
    <property type="entry name" value="HATPase_C_sf"/>
</dbReference>
<keyword evidence="6" id="KW-0285">Flavoprotein</keyword>
<accession>A0ABQ1F301</accession>
<dbReference type="PROSITE" id="PS50113">
    <property type="entry name" value="PAC"/>
    <property type="match status" value="1"/>
</dbReference>
<keyword evidence="10" id="KW-0547">Nucleotide-binding</keyword>
<evidence type="ECO:0000256" key="13">
    <source>
        <dbReference type="ARBA" id="ARBA00022991"/>
    </source>
</evidence>
<comment type="catalytic activity">
    <reaction evidence="1">
        <text>ATP + protein L-histidine = ADP + protein N-phospho-L-histidine.</text>
        <dbReference type="EC" id="2.7.13.3"/>
    </reaction>
</comment>
<keyword evidence="3" id="KW-0600">Photoreceptor protein</keyword>
<evidence type="ECO:0000313" key="19">
    <source>
        <dbReference type="Proteomes" id="UP000603317"/>
    </source>
</evidence>
<evidence type="ECO:0000259" key="17">
    <source>
        <dbReference type="PROSITE" id="PS50113"/>
    </source>
</evidence>
<evidence type="ECO:0000256" key="9">
    <source>
        <dbReference type="ARBA" id="ARBA00022737"/>
    </source>
</evidence>
<keyword evidence="9" id="KW-0677">Repeat</keyword>
<keyword evidence="14" id="KW-0843">Virulence</keyword>
<dbReference type="SUPFAM" id="SSF55785">
    <property type="entry name" value="PYP-like sensor domain (PAS domain)"/>
    <property type="match status" value="1"/>
</dbReference>
<dbReference type="Proteomes" id="UP000603317">
    <property type="component" value="Unassembled WGS sequence"/>
</dbReference>
<keyword evidence="15" id="KW-0675">Receptor</keyword>
<evidence type="ECO:0000256" key="7">
    <source>
        <dbReference type="ARBA" id="ARBA00022643"/>
    </source>
</evidence>
<evidence type="ECO:0000256" key="15">
    <source>
        <dbReference type="ARBA" id="ARBA00023170"/>
    </source>
</evidence>
<dbReference type="Gene3D" id="3.30.450.40">
    <property type="match status" value="1"/>
</dbReference>
<feature type="region of interest" description="Disordered" evidence="16">
    <location>
        <begin position="1"/>
        <end position="27"/>
    </location>
</feature>
<sequence>MRYGSGIADNPHLESETIAPPPPPTAIGKDTRRERALSAFGLDDLADDAELSSIVEFAGKLCGAPVSLVTTLDGSTQHFLAKTGIEANETPRDVSFCTYAIQSTEMMEVRDTTVDERFRDNPFVTGEEHVRYYAGVPLVSQRGDILGTLCVLDREARPDGLDTFQREGMELLARAVMRRLESHRKTLAGKVARERGEAMFRMLANSIPDLAWSADASGKRDYFNKRWHEFTGTKDGGDGHLIHPDDRDETYRKWDEAVKAGTPYEAQYRLRHRDGSYRWMLGRAMPVEDADGSILRWFGTITDIDSAHREAEGREILARELSHRIKNIFALVSGLVALKAREFPEAEDYAIELGQTIQALGRAHDFIRPGHMPGGKGGLRDLLKELLAPYDDKDGDRVTIAGDDVPVTAQVSTPFALVFHELATNAAKYGALSDPDGKVEVTVARGDDGVSIDWVEQGGPPAQEAEQEGFGTRLITMTVDSQLNGKLDREWRDSGLHARLTVPESSL</sequence>
<dbReference type="InterPro" id="IPR003018">
    <property type="entry name" value="GAF"/>
</dbReference>
<evidence type="ECO:0000256" key="8">
    <source>
        <dbReference type="ARBA" id="ARBA00022679"/>
    </source>
</evidence>
<gene>
    <name evidence="18" type="ORF">GCM10010923_02060</name>
</gene>
<dbReference type="InterPro" id="IPR001610">
    <property type="entry name" value="PAC"/>
</dbReference>
<evidence type="ECO:0000313" key="18">
    <source>
        <dbReference type="EMBL" id="GFZ97607.1"/>
    </source>
</evidence>
<keyword evidence="13" id="KW-0157">Chromophore</keyword>
<keyword evidence="19" id="KW-1185">Reference proteome</keyword>
<dbReference type="Pfam" id="PF07536">
    <property type="entry name" value="HWE_HK"/>
    <property type="match status" value="1"/>
</dbReference>
<comment type="caution">
    <text evidence="18">The sequence shown here is derived from an EMBL/GenBank/DDBJ whole genome shotgun (WGS) entry which is preliminary data.</text>
</comment>
<dbReference type="InterPro" id="IPR013655">
    <property type="entry name" value="PAS_fold_3"/>
</dbReference>
<reference evidence="19" key="1">
    <citation type="journal article" date="2019" name="Int. J. Syst. Evol. Microbiol.">
        <title>The Global Catalogue of Microorganisms (GCM) 10K type strain sequencing project: providing services to taxonomists for standard genome sequencing and annotation.</title>
        <authorList>
            <consortium name="The Broad Institute Genomics Platform"/>
            <consortium name="The Broad Institute Genome Sequencing Center for Infectious Disease"/>
            <person name="Wu L."/>
            <person name="Ma J."/>
        </authorList>
    </citation>
    <scope>NUCLEOTIDE SEQUENCE [LARGE SCALE GENOMIC DNA]</scope>
    <source>
        <strain evidence="19">CGMCC 1.15297</strain>
    </source>
</reference>
<evidence type="ECO:0000256" key="4">
    <source>
        <dbReference type="ARBA" id="ARBA00022553"/>
    </source>
</evidence>
<evidence type="ECO:0000256" key="5">
    <source>
        <dbReference type="ARBA" id="ARBA00022606"/>
    </source>
</evidence>
<dbReference type="PANTHER" id="PTHR41523:SF8">
    <property type="entry name" value="ETHYLENE RESPONSE SENSOR PROTEIN"/>
    <property type="match status" value="1"/>
</dbReference>
<dbReference type="SMART" id="SM00911">
    <property type="entry name" value="HWE_HK"/>
    <property type="match status" value="1"/>
</dbReference>
<evidence type="ECO:0000256" key="6">
    <source>
        <dbReference type="ARBA" id="ARBA00022630"/>
    </source>
</evidence>
<keyword evidence="11" id="KW-0418">Kinase</keyword>
<dbReference type="Gene3D" id="3.30.450.20">
    <property type="entry name" value="PAS domain"/>
    <property type="match status" value="1"/>
</dbReference>
<evidence type="ECO:0000256" key="16">
    <source>
        <dbReference type="SAM" id="MobiDB-lite"/>
    </source>
</evidence>
<dbReference type="EMBL" id="BMID01000001">
    <property type="protein sequence ID" value="GFZ97607.1"/>
    <property type="molecule type" value="Genomic_DNA"/>
</dbReference>
<dbReference type="InterPro" id="IPR011102">
    <property type="entry name" value="Sig_transdc_His_kinase_HWE"/>
</dbReference>
<dbReference type="SUPFAM" id="SSF55781">
    <property type="entry name" value="GAF domain-like"/>
    <property type="match status" value="1"/>
</dbReference>
<protein>
    <recommendedName>
        <fullName evidence="2">histidine kinase</fullName>
        <ecNumber evidence="2">2.7.13.3</ecNumber>
    </recommendedName>
</protein>